<keyword evidence="9 13" id="KW-1133">Transmembrane helix</keyword>
<evidence type="ECO:0000256" key="3">
    <source>
        <dbReference type="ARBA" id="ARBA00022448"/>
    </source>
</evidence>
<sequence length="177" mass="19552">MNRLVSFSLLARVLHWLMAVMILGMLFIGVFMATSVGPNYHRLVTLHRPLGIAIFVLAILRIGNRLRSSKPLLPDDLPPLLGRAATASHILLYGLMIALPLVGWGMLSAGGFPILLWGQSVFLPPILPHNPVLWSWLRFAHSILAFALFGLILVHIGAALFHELIRRDGVLRSMISS</sequence>
<keyword evidence="10" id="KW-0408">Iron</keyword>
<dbReference type="InterPro" id="IPR052168">
    <property type="entry name" value="Cytochrome_b561_oxidase"/>
</dbReference>
<comment type="subcellular location">
    <subcellularLocation>
        <location evidence="2">Cell membrane</location>
        <topology evidence="2">Multi-pass membrane protein</topology>
    </subcellularLocation>
</comment>
<reference evidence="15 16" key="1">
    <citation type="submission" date="2017-05" db="EMBL/GenBank/DDBJ databases">
        <title>Genome sequence of Acetobacter pasteurianus subsp. ascendens strain SRCM101447.</title>
        <authorList>
            <person name="Cho S.H."/>
        </authorList>
    </citation>
    <scope>NUCLEOTIDE SEQUENCE [LARGE SCALE GENOMIC DNA]</scope>
    <source>
        <strain evidence="15 16">SRCM101447</strain>
    </source>
</reference>
<keyword evidence="7" id="KW-0479">Metal-binding</keyword>
<organism evidence="15 16">
    <name type="scientific">Acetobacter ascendens</name>
    <dbReference type="NCBI Taxonomy" id="481146"/>
    <lineage>
        <taxon>Bacteria</taxon>
        <taxon>Pseudomonadati</taxon>
        <taxon>Pseudomonadota</taxon>
        <taxon>Alphaproteobacteria</taxon>
        <taxon>Acetobacterales</taxon>
        <taxon>Acetobacteraceae</taxon>
        <taxon>Acetobacter</taxon>
    </lineage>
</organism>
<evidence type="ECO:0000256" key="8">
    <source>
        <dbReference type="ARBA" id="ARBA00022982"/>
    </source>
</evidence>
<name>A0A1Y0V9R0_9PROT</name>
<feature type="domain" description="Cytochrome b561 bacterial/Ni-hydrogenase" evidence="14">
    <location>
        <begin position="7"/>
        <end position="176"/>
    </location>
</feature>
<dbReference type="PANTHER" id="PTHR30529:SF6">
    <property type="entry name" value="BLL0291 PROTEIN"/>
    <property type="match status" value="1"/>
</dbReference>
<evidence type="ECO:0000256" key="11">
    <source>
        <dbReference type="ARBA" id="ARBA00023136"/>
    </source>
</evidence>
<dbReference type="PANTHER" id="PTHR30529">
    <property type="entry name" value="CYTOCHROME B561"/>
    <property type="match status" value="1"/>
</dbReference>
<accession>A0A1Y0V9R0</accession>
<evidence type="ECO:0000256" key="10">
    <source>
        <dbReference type="ARBA" id="ARBA00023004"/>
    </source>
</evidence>
<dbReference type="GO" id="GO:0022904">
    <property type="term" value="P:respiratory electron transport chain"/>
    <property type="evidence" value="ECO:0007669"/>
    <property type="project" value="InterPro"/>
</dbReference>
<dbReference type="InterPro" id="IPR016174">
    <property type="entry name" value="Di-haem_cyt_TM"/>
</dbReference>
<evidence type="ECO:0000256" key="1">
    <source>
        <dbReference type="ARBA" id="ARBA00001970"/>
    </source>
</evidence>
<keyword evidence="8" id="KW-0249">Electron transport</keyword>
<evidence type="ECO:0000256" key="6">
    <source>
        <dbReference type="ARBA" id="ARBA00022692"/>
    </source>
</evidence>
<evidence type="ECO:0000256" key="2">
    <source>
        <dbReference type="ARBA" id="ARBA00004651"/>
    </source>
</evidence>
<dbReference type="Gene3D" id="1.20.950.20">
    <property type="entry name" value="Transmembrane di-heme cytochromes, Chain C"/>
    <property type="match status" value="1"/>
</dbReference>
<evidence type="ECO:0000259" key="14">
    <source>
        <dbReference type="Pfam" id="PF01292"/>
    </source>
</evidence>
<dbReference type="GO" id="GO:0020037">
    <property type="term" value="F:heme binding"/>
    <property type="evidence" value="ECO:0007669"/>
    <property type="project" value="TreeGrafter"/>
</dbReference>
<feature type="transmembrane region" description="Helical" evidence="13">
    <location>
        <begin position="90"/>
        <end position="116"/>
    </location>
</feature>
<protein>
    <recommendedName>
        <fullName evidence="14">Cytochrome b561 bacterial/Ni-hydrogenase domain-containing protein</fullName>
    </recommendedName>
</protein>
<dbReference type="GO" id="GO:0009055">
    <property type="term" value="F:electron transfer activity"/>
    <property type="evidence" value="ECO:0007669"/>
    <property type="project" value="InterPro"/>
</dbReference>
<evidence type="ECO:0000256" key="13">
    <source>
        <dbReference type="SAM" id="Phobius"/>
    </source>
</evidence>
<evidence type="ECO:0000256" key="4">
    <source>
        <dbReference type="ARBA" id="ARBA00022475"/>
    </source>
</evidence>
<evidence type="ECO:0000256" key="9">
    <source>
        <dbReference type="ARBA" id="ARBA00022989"/>
    </source>
</evidence>
<evidence type="ECO:0000256" key="5">
    <source>
        <dbReference type="ARBA" id="ARBA00022617"/>
    </source>
</evidence>
<gene>
    <name evidence="15" type="ORF">S101447_02479</name>
</gene>
<proteinExistence type="inferred from homology"/>
<feature type="transmembrane region" description="Helical" evidence="13">
    <location>
        <begin position="46"/>
        <end position="63"/>
    </location>
</feature>
<dbReference type="Pfam" id="PF01292">
    <property type="entry name" value="Ni_hydr_CYTB"/>
    <property type="match status" value="1"/>
</dbReference>
<evidence type="ECO:0000256" key="12">
    <source>
        <dbReference type="ARBA" id="ARBA00037975"/>
    </source>
</evidence>
<keyword evidence="6 13" id="KW-0812">Transmembrane</keyword>
<dbReference type="InterPro" id="IPR011577">
    <property type="entry name" value="Cyt_b561_bac/Ni-Hgenase"/>
</dbReference>
<keyword evidence="5" id="KW-0349">Heme</keyword>
<comment type="similarity">
    <text evidence="12">Belongs to the cytochrome b561 family.</text>
</comment>
<comment type="cofactor">
    <cofactor evidence="1">
        <name>heme b</name>
        <dbReference type="ChEBI" id="CHEBI:60344"/>
    </cofactor>
</comment>
<keyword evidence="11 13" id="KW-0472">Membrane</keyword>
<dbReference type="RefSeq" id="WP_087636199.1">
    <property type="nucleotide sequence ID" value="NZ_CP021524.1"/>
</dbReference>
<evidence type="ECO:0000313" key="15">
    <source>
        <dbReference type="EMBL" id="ARW11517.1"/>
    </source>
</evidence>
<keyword evidence="3" id="KW-0813">Transport</keyword>
<feature type="transmembrane region" description="Helical" evidence="13">
    <location>
        <begin position="12"/>
        <end position="34"/>
    </location>
</feature>
<keyword evidence="4" id="KW-1003">Cell membrane</keyword>
<dbReference type="GO" id="GO:0046872">
    <property type="term" value="F:metal ion binding"/>
    <property type="evidence" value="ECO:0007669"/>
    <property type="project" value="UniProtKB-KW"/>
</dbReference>
<dbReference type="AlphaFoldDB" id="A0A1Y0V9R0"/>
<dbReference type="GO" id="GO:0005886">
    <property type="term" value="C:plasma membrane"/>
    <property type="evidence" value="ECO:0007669"/>
    <property type="project" value="UniProtKB-SubCell"/>
</dbReference>
<dbReference type="EMBL" id="CP021524">
    <property type="protein sequence ID" value="ARW11517.1"/>
    <property type="molecule type" value="Genomic_DNA"/>
</dbReference>
<dbReference type="SUPFAM" id="SSF81342">
    <property type="entry name" value="Transmembrane di-heme cytochromes"/>
    <property type="match status" value="1"/>
</dbReference>
<feature type="transmembrane region" description="Helical" evidence="13">
    <location>
        <begin position="136"/>
        <end position="161"/>
    </location>
</feature>
<evidence type="ECO:0000313" key="16">
    <source>
        <dbReference type="Proteomes" id="UP000195633"/>
    </source>
</evidence>
<evidence type="ECO:0000256" key="7">
    <source>
        <dbReference type="ARBA" id="ARBA00022723"/>
    </source>
</evidence>
<dbReference type="Proteomes" id="UP000195633">
    <property type="component" value="Chromosome"/>
</dbReference>